<gene>
    <name evidence="4" type="ordered locus">MTR_4g013040</name>
</gene>
<organism evidence="4 6">
    <name type="scientific">Medicago truncatula</name>
    <name type="common">Barrel medic</name>
    <name type="synonym">Medicago tribuloides</name>
    <dbReference type="NCBI Taxonomy" id="3880"/>
    <lineage>
        <taxon>Eukaryota</taxon>
        <taxon>Viridiplantae</taxon>
        <taxon>Streptophyta</taxon>
        <taxon>Embryophyta</taxon>
        <taxon>Tracheophyta</taxon>
        <taxon>Spermatophyta</taxon>
        <taxon>Magnoliopsida</taxon>
        <taxon>eudicotyledons</taxon>
        <taxon>Gunneridae</taxon>
        <taxon>Pentapetalae</taxon>
        <taxon>rosids</taxon>
        <taxon>fabids</taxon>
        <taxon>Fabales</taxon>
        <taxon>Fabaceae</taxon>
        <taxon>Papilionoideae</taxon>
        <taxon>50 kb inversion clade</taxon>
        <taxon>NPAAA clade</taxon>
        <taxon>Hologalegina</taxon>
        <taxon>IRL clade</taxon>
        <taxon>Trifolieae</taxon>
        <taxon>Medicago</taxon>
    </lineage>
</organism>
<dbReference type="InterPro" id="IPR050223">
    <property type="entry name" value="D-isomer_2-hydroxyacid_DH"/>
</dbReference>
<dbReference type="PANTHER" id="PTHR10996:SF178">
    <property type="entry name" value="2-HYDROXYACID DEHYDROGENASE YGL185C-RELATED"/>
    <property type="match status" value="1"/>
</dbReference>
<reference evidence="4 6" key="2">
    <citation type="journal article" date="2014" name="BMC Genomics">
        <title>An improved genome release (version Mt4.0) for the model legume Medicago truncatula.</title>
        <authorList>
            <person name="Tang H."/>
            <person name="Krishnakumar V."/>
            <person name="Bidwell S."/>
            <person name="Rosen B."/>
            <person name="Chan A."/>
            <person name="Zhou S."/>
            <person name="Gentzbittel L."/>
            <person name="Childs K.L."/>
            <person name="Yandell M."/>
            <person name="Gundlach H."/>
            <person name="Mayer K.F."/>
            <person name="Schwartz D.C."/>
            <person name="Town C.D."/>
        </authorList>
    </citation>
    <scope>GENOME REANNOTATION</scope>
    <source>
        <strain evidence="5 6">cv. Jemalong A17</strain>
    </source>
</reference>
<reference evidence="4 6" key="1">
    <citation type="journal article" date="2011" name="Nature">
        <title>The Medicago genome provides insight into the evolution of rhizobial symbioses.</title>
        <authorList>
            <person name="Young N.D."/>
            <person name="Debelle F."/>
            <person name="Oldroyd G.E."/>
            <person name="Geurts R."/>
            <person name="Cannon S.B."/>
            <person name="Udvardi M.K."/>
            <person name="Benedito V.A."/>
            <person name="Mayer K.F."/>
            <person name="Gouzy J."/>
            <person name="Schoof H."/>
            <person name="Van de Peer Y."/>
            <person name="Proost S."/>
            <person name="Cook D.R."/>
            <person name="Meyers B.C."/>
            <person name="Spannagl M."/>
            <person name="Cheung F."/>
            <person name="De Mita S."/>
            <person name="Krishnakumar V."/>
            <person name="Gundlach H."/>
            <person name="Zhou S."/>
            <person name="Mudge J."/>
            <person name="Bharti A.K."/>
            <person name="Murray J.D."/>
            <person name="Naoumkina M.A."/>
            <person name="Rosen B."/>
            <person name="Silverstein K.A."/>
            <person name="Tang H."/>
            <person name="Rombauts S."/>
            <person name="Zhao P.X."/>
            <person name="Zhou P."/>
            <person name="Barbe V."/>
            <person name="Bardou P."/>
            <person name="Bechner M."/>
            <person name="Bellec A."/>
            <person name="Berger A."/>
            <person name="Berges H."/>
            <person name="Bidwell S."/>
            <person name="Bisseling T."/>
            <person name="Choisne N."/>
            <person name="Couloux A."/>
            <person name="Denny R."/>
            <person name="Deshpande S."/>
            <person name="Dai X."/>
            <person name="Doyle J.J."/>
            <person name="Dudez A.M."/>
            <person name="Farmer A.D."/>
            <person name="Fouteau S."/>
            <person name="Franken C."/>
            <person name="Gibelin C."/>
            <person name="Gish J."/>
            <person name="Goldstein S."/>
            <person name="Gonzalez A.J."/>
            <person name="Green P.J."/>
            <person name="Hallab A."/>
            <person name="Hartog M."/>
            <person name="Hua A."/>
            <person name="Humphray S.J."/>
            <person name="Jeong D.H."/>
            <person name="Jing Y."/>
            <person name="Jocker A."/>
            <person name="Kenton S.M."/>
            <person name="Kim D.J."/>
            <person name="Klee K."/>
            <person name="Lai H."/>
            <person name="Lang C."/>
            <person name="Lin S."/>
            <person name="Macmil S.L."/>
            <person name="Magdelenat G."/>
            <person name="Matthews L."/>
            <person name="McCorrison J."/>
            <person name="Monaghan E.L."/>
            <person name="Mun J.H."/>
            <person name="Najar F.Z."/>
            <person name="Nicholson C."/>
            <person name="Noirot C."/>
            <person name="O'Bleness M."/>
            <person name="Paule C.R."/>
            <person name="Poulain J."/>
            <person name="Prion F."/>
            <person name="Qin B."/>
            <person name="Qu C."/>
            <person name="Retzel E.F."/>
            <person name="Riddle C."/>
            <person name="Sallet E."/>
            <person name="Samain S."/>
            <person name="Samson N."/>
            <person name="Sanders I."/>
            <person name="Saurat O."/>
            <person name="Scarpelli C."/>
            <person name="Schiex T."/>
            <person name="Segurens B."/>
            <person name="Severin A.J."/>
            <person name="Sherrier D.J."/>
            <person name="Shi R."/>
            <person name="Sims S."/>
            <person name="Singer S.R."/>
            <person name="Sinharoy S."/>
            <person name="Sterck L."/>
            <person name="Viollet A."/>
            <person name="Wang B.B."/>
            <person name="Wang K."/>
            <person name="Wang M."/>
            <person name="Wang X."/>
            <person name="Warfsmann J."/>
            <person name="Weissenbach J."/>
            <person name="White D.D."/>
            <person name="White J.D."/>
            <person name="Wiley G.B."/>
            <person name="Wincker P."/>
            <person name="Xing Y."/>
            <person name="Yang L."/>
            <person name="Yao Z."/>
            <person name="Ying F."/>
            <person name="Zhai J."/>
            <person name="Zhou L."/>
            <person name="Zuber A."/>
            <person name="Denarie J."/>
            <person name="Dixon R.A."/>
            <person name="May G.D."/>
            <person name="Schwartz D.C."/>
            <person name="Rogers J."/>
            <person name="Quetier F."/>
            <person name="Town C.D."/>
            <person name="Roe B.A."/>
        </authorList>
    </citation>
    <scope>NUCLEOTIDE SEQUENCE [LARGE SCALE GENOMIC DNA]</scope>
    <source>
        <strain evidence="4">A17</strain>
        <strain evidence="5 6">cv. Jemalong A17</strain>
    </source>
</reference>
<sequence length="201" mass="22166">MSYLSMLEIISSLSVGVDQIDVKKCKERGIRVTITPDVLTDDVADLAIGLILTLLRKISECDPYVRRGNWKHGDYKLTTKVNQVSKLLLILSKADRVLLLKGCSELNAADKNREKERRKTQAIYTASGELASDKLASDELASDDIITSEALCLQEQLQAEMETTQFENGSFVKVFGGHVGYVRSMGLGITPSQISTHSTKT</sequence>
<dbReference type="Gene3D" id="3.40.50.720">
    <property type="entry name" value="NAD(P)-binding Rossmann-like Domain"/>
    <property type="match status" value="2"/>
</dbReference>
<dbReference type="STRING" id="3880.G7JJF1"/>
<dbReference type="HOGENOM" id="CLU_1362232_0_0_1"/>
<dbReference type="GO" id="GO:0016618">
    <property type="term" value="F:hydroxypyruvate reductase [NAD(P)H] activity"/>
    <property type="evidence" value="ECO:0000318"/>
    <property type="project" value="GO_Central"/>
</dbReference>
<accession>G7JJF1</accession>
<name>G7JJF1_MEDTR</name>
<evidence type="ECO:0000313" key="5">
    <source>
        <dbReference type="EnsemblPlants" id="AES86687"/>
    </source>
</evidence>
<evidence type="ECO:0000256" key="2">
    <source>
        <dbReference type="ARBA" id="ARBA00023027"/>
    </source>
</evidence>
<evidence type="ECO:0000259" key="3">
    <source>
        <dbReference type="Pfam" id="PF00389"/>
    </source>
</evidence>
<dbReference type="SUPFAM" id="SSF52283">
    <property type="entry name" value="Formate/glycerate dehydrogenase catalytic domain-like"/>
    <property type="match status" value="1"/>
</dbReference>
<dbReference type="Pfam" id="PF00389">
    <property type="entry name" value="2-Hacid_dh"/>
    <property type="match status" value="1"/>
</dbReference>
<evidence type="ECO:0000313" key="6">
    <source>
        <dbReference type="Proteomes" id="UP000002051"/>
    </source>
</evidence>
<keyword evidence="1" id="KW-0560">Oxidoreductase</keyword>
<dbReference type="AlphaFoldDB" id="G7JJF1"/>
<keyword evidence="6" id="KW-1185">Reference proteome</keyword>
<reference evidence="5" key="3">
    <citation type="submission" date="2015-04" db="UniProtKB">
        <authorList>
            <consortium name="EnsemblPlants"/>
        </authorList>
    </citation>
    <scope>IDENTIFICATION</scope>
    <source>
        <strain evidence="5">cv. Jemalong A17</strain>
    </source>
</reference>
<dbReference type="EnsemblPlants" id="AES86687">
    <property type="protein sequence ID" value="AES86687"/>
    <property type="gene ID" value="MTR_4g013040"/>
</dbReference>
<evidence type="ECO:0000313" key="4">
    <source>
        <dbReference type="EMBL" id="AES86687.1"/>
    </source>
</evidence>
<keyword evidence="2" id="KW-0520">NAD</keyword>
<dbReference type="GO" id="GO:0030267">
    <property type="term" value="F:glyoxylate reductase (NADPH) activity"/>
    <property type="evidence" value="ECO:0000318"/>
    <property type="project" value="GO_Central"/>
</dbReference>
<dbReference type="GO" id="GO:0051287">
    <property type="term" value="F:NAD binding"/>
    <property type="evidence" value="ECO:0007669"/>
    <property type="project" value="InterPro"/>
</dbReference>
<feature type="domain" description="D-isomer specific 2-hydroxyacid dehydrogenase catalytic" evidence="3">
    <location>
        <begin position="3"/>
        <end position="152"/>
    </location>
</feature>
<dbReference type="eggNOG" id="KOG0069">
    <property type="taxonomic scope" value="Eukaryota"/>
</dbReference>
<dbReference type="InterPro" id="IPR006139">
    <property type="entry name" value="D-isomer_2_OHA_DH_cat_dom"/>
</dbReference>
<dbReference type="PaxDb" id="3880-AES86687"/>
<protein>
    <submittedName>
        <fullName evidence="4">D-isomer specific 2-hydroxyacid dehydrogenase domain protein</fullName>
    </submittedName>
</protein>
<evidence type="ECO:0000256" key="1">
    <source>
        <dbReference type="ARBA" id="ARBA00023002"/>
    </source>
</evidence>
<dbReference type="PANTHER" id="PTHR10996">
    <property type="entry name" value="2-HYDROXYACID DEHYDROGENASE-RELATED"/>
    <property type="match status" value="1"/>
</dbReference>
<dbReference type="EMBL" id="CM001220">
    <property type="protein sequence ID" value="AES86687.1"/>
    <property type="molecule type" value="Genomic_DNA"/>
</dbReference>
<dbReference type="Proteomes" id="UP000002051">
    <property type="component" value="Chromosome 4"/>
</dbReference>
<proteinExistence type="predicted"/>
<dbReference type="GO" id="GO:0005829">
    <property type="term" value="C:cytosol"/>
    <property type="evidence" value="ECO:0000318"/>
    <property type="project" value="GO_Central"/>
</dbReference>